<gene>
    <name evidence="1" type="ORF">METZ01_LOCUS361309</name>
</gene>
<protein>
    <submittedName>
        <fullName evidence="1">Uncharacterized protein</fullName>
    </submittedName>
</protein>
<organism evidence="1">
    <name type="scientific">marine metagenome</name>
    <dbReference type="NCBI Taxonomy" id="408172"/>
    <lineage>
        <taxon>unclassified sequences</taxon>
        <taxon>metagenomes</taxon>
        <taxon>ecological metagenomes</taxon>
    </lineage>
</organism>
<name>A0A382SG71_9ZZZZ</name>
<sequence>MVASKAPALSQVACRNRGCSGTKPWHYRRGPCQCEPTGGLPKGGSCFERNDGGQRTFGGMDNIRQGLLHGSLGNSTE</sequence>
<evidence type="ECO:0000313" key="1">
    <source>
        <dbReference type="EMBL" id="SVD08455.1"/>
    </source>
</evidence>
<dbReference type="EMBL" id="UINC01128596">
    <property type="protein sequence ID" value="SVD08455.1"/>
    <property type="molecule type" value="Genomic_DNA"/>
</dbReference>
<proteinExistence type="predicted"/>
<reference evidence="1" key="1">
    <citation type="submission" date="2018-05" db="EMBL/GenBank/DDBJ databases">
        <authorList>
            <person name="Lanie J.A."/>
            <person name="Ng W.-L."/>
            <person name="Kazmierczak K.M."/>
            <person name="Andrzejewski T.M."/>
            <person name="Davidsen T.M."/>
            <person name="Wayne K.J."/>
            <person name="Tettelin H."/>
            <person name="Glass J.I."/>
            <person name="Rusch D."/>
            <person name="Podicherti R."/>
            <person name="Tsui H.-C.T."/>
            <person name="Winkler M.E."/>
        </authorList>
    </citation>
    <scope>NUCLEOTIDE SEQUENCE</scope>
</reference>
<accession>A0A382SG71</accession>
<dbReference type="AlphaFoldDB" id="A0A382SG71"/>